<dbReference type="GeneTree" id="ENSGT00390000011228"/>
<protein>
    <submittedName>
        <fullName evidence="2">Si:ch211-160o17.6</fullName>
    </submittedName>
</protein>
<gene>
    <name evidence="2" type="primary">LOC118309883</name>
</gene>
<evidence type="ECO:0000256" key="1">
    <source>
        <dbReference type="ARBA" id="ARBA00023054"/>
    </source>
</evidence>
<keyword evidence="1" id="KW-0175">Coiled coil</keyword>
<dbReference type="PANTHER" id="PTHR16768">
    <property type="entry name" value="DOWN REGULATED IN RENAL CARCINOMA 1/TU3A"/>
    <property type="match status" value="1"/>
</dbReference>
<proteinExistence type="predicted"/>
<dbReference type="Pfam" id="PF06625">
    <property type="entry name" value="DUF1151"/>
    <property type="match status" value="1"/>
</dbReference>
<sequence>MYDVQLPLPHLIHRISRTNFISACLHGETMRKLAPEHRQLYGLQQGHFNRGSVRGGLFSHLSMLIRKKNFSARFSQQCVSTIAHRCHKKMGLRNRERHHCSMVQPHQVIETQQQEDGDLIRARKLPNPVLASHQCRALHQELLFCHRRGLLPKRKSELQLVLEHKQREQHKQGELALHPPSDFEEKLRAMQQRIQVCELEEKKRNESLQDVPEFVRVRGTLKHVQTFSS</sequence>
<evidence type="ECO:0000313" key="2">
    <source>
        <dbReference type="Ensembl" id="ENSSMAP00000011412.2"/>
    </source>
</evidence>
<dbReference type="Ensembl" id="ENSSMAT00000011561.2">
    <property type="protein sequence ID" value="ENSSMAP00000011412.2"/>
    <property type="gene ID" value="ENSSMAG00000007030.2"/>
</dbReference>
<reference evidence="2" key="2">
    <citation type="submission" date="2025-08" db="UniProtKB">
        <authorList>
            <consortium name="Ensembl"/>
        </authorList>
    </citation>
    <scope>IDENTIFICATION</scope>
</reference>
<reference evidence="2" key="1">
    <citation type="submission" date="2023-05" db="EMBL/GenBank/DDBJ databases">
        <title>High-quality long-read genome of Scophthalmus maximus.</title>
        <authorList>
            <person name="Lien S."/>
            <person name="Martinez P."/>
        </authorList>
    </citation>
    <scope>NUCLEOTIDE SEQUENCE [LARGE SCALE GENOMIC DNA]</scope>
</reference>
<name>A0A8D3A2D9_SCOMX</name>
<accession>A0A8D3A2D9</accession>
<dbReference type="InterPro" id="IPR009533">
    <property type="entry name" value="FAM107"/>
</dbReference>
<dbReference type="AlphaFoldDB" id="A0A8D3A2D9"/>
<dbReference type="PANTHER" id="PTHR16768:SF7">
    <property type="entry name" value="PROTEIN FAM107B-LIKE"/>
    <property type="match status" value="1"/>
</dbReference>
<dbReference type="Proteomes" id="UP000694558">
    <property type="component" value="Chromosome 6"/>
</dbReference>
<organism evidence="2 3">
    <name type="scientific">Scophthalmus maximus</name>
    <name type="common">Turbot</name>
    <name type="synonym">Psetta maxima</name>
    <dbReference type="NCBI Taxonomy" id="52904"/>
    <lineage>
        <taxon>Eukaryota</taxon>
        <taxon>Metazoa</taxon>
        <taxon>Chordata</taxon>
        <taxon>Craniata</taxon>
        <taxon>Vertebrata</taxon>
        <taxon>Euteleostomi</taxon>
        <taxon>Actinopterygii</taxon>
        <taxon>Neopterygii</taxon>
        <taxon>Teleostei</taxon>
        <taxon>Neoteleostei</taxon>
        <taxon>Acanthomorphata</taxon>
        <taxon>Carangaria</taxon>
        <taxon>Pleuronectiformes</taxon>
        <taxon>Pleuronectoidei</taxon>
        <taxon>Scophthalmidae</taxon>
        <taxon>Scophthalmus</taxon>
    </lineage>
</organism>
<evidence type="ECO:0000313" key="3">
    <source>
        <dbReference type="Proteomes" id="UP000694558"/>
    </source>
</evidence>